<dbReference type="EMBL" id="RJJE01000001">
    <property type="protein sequence ID" value="RNI33152.1"/>
    <property type="molecule type" value="Genomic_DNA"/>
</dbReference>
<evidence type="ECO:0000259" key="4">
    <source>
        <dbReference type="Pfam" id="PF08501"/>
    </source>
</evidence>
<dbReference type="GO" id="GO:0009073">
    <property type="term" value="P:aromatic amino acid family biosynthetic process"/>
    <property type="evidence" value="ECO:0007669"/>
    <property type="project" value="UniProtKB-KW"/>
</dbReference>
<dbReference type="Pfam" id="PF08501">
    <property type="entry name" value="Shikimate_dh_N"/>
    <property type="match status" value="1"/>
</dbReference>
<dbReference type="GO" id="GO:0005829">
    <property type="term" value="C:cytosol"/>
    <property type="evidence" value="ECO:0007669"/>
    <property type="project" value="TreeGrafter"/>
</dbReference>
<evidence type="ECO:0000256" key="3">
    <source>
        <dbReference type="ARBA" id="ARBA00023141"/>
    </source>
</evidence>
<dbReference type="PANTHER" id="PTHR21089">
    <property type="entry name" value="SHIKIMATE DEHYDROGENASE"/>
    <property type="match status" value="1"/>
</dbReference>
<proteinExistence type="predicted"/>
<evidence type="ECO:0000313" key="5">
    <source>
        <dbReference type="EMBL" id="RNI33152.1"/>
    </source>
</evidence>
<dbReference type="Gene3D" id="3.40.50.10860">
    <property type="entry name" value="Leucine Dehydrogenase, chain A, domain 1"/>
    <property type="match status" value="1"/>
</dbReference>
<dbReference type="PANTHER" id="PTHR21089:SF1">
    <property type="entry name" value="BIFUNCTIONAL 3-DEHYDROQUINATE DEHYDRATASE_SHIKIMATE DEHYDROGENASE, CHLOROPLASTIC"/>
    <property type="match status" value="1"/>
</dbReference>
<dbReference type="InterPro" id="IPR013708">
    <property type="entry name" value="Shikimate_DH-bd_N"/>
</dbReference>
<evidence type="ECO:0000313" key="6">
    <source>
        <dbReference type="Proteomes" id="UP000271010"/>
    </source>
</evidence>
<organism evidence="5 6">
    <name type="scientific">Rufibacter immobilis</name>
    <dbReference type="NCBI Taxonomy" id="1348778"/>
    <lineage>
        <taxon>Bacteria</taxon>
        <taxon>Pseudomonadati</taxon>
        <taxon>Bacteroidota</taxon>
        <taxon>Cytophagia</taxon>
        <taxon>Cytophagales</taxon>
        <taxon>Hymenobacteraceae</taxon>
        <taxon>Rufibacter</taxon>
    </lineage>
</organism>
<dbReference type="GO" id="GO:0009423">
    <property type="term" value="P:chorismate biosynthetic process"/>
    <property type="evidence" value="ECO:0007669"/>
    <property type="project" value="TreeGrafter"/>
</dbReference>
<dbReference type="GO" id="GO:0050661">
    <property type="term" value="F:NADP binding"/>
    <property type="evidence" value="ECO:0007669"/>
    <property type="project" value="TreeGrafter"/>
</dbReference>
<evidence type="ECO:0000256" key="2">
    <source>
        <dbReference type="ARBA" id="ARBA00023002"/>
    </source>
</evidence>
<gene>
    <name evidence="5" type="ORF">EFA69_01660</name>
</gene>
<comment type="pathway">
    <text evidence="1">Metabolic intermediate biosynthesis; chorismate biosynthesis; chorismate from D-erythrose 4-phosphate and phosphoenolpyruvate: step 4/7.</text>
</comment>
<protein>
    <submittedName>
        <fullName evidence="5">Shikimate dehydrogenase</fullName>
    </submittedName>
</protein>
<name>A0A3M9N5T4_9BACT</name>
<sequence>MKNEYGLVGYKLSHSFSQKYFTEKFAADGIQNSVYHLFELDDIEQFPQLLQAHPNLRGLNVTIPYKEVVIPFLDEVEPAAARIGAINVVKFENGRLIGYNSDYQGFMQSLQNFYHCYSQSQALVLGTGGAAKAVMAALEYLNIAYRVVSREKRSPHVLTYDELSPSVMSAVSLIINASPVGTYPKQEEAPAIPYHLLSAHHYLYDLVYNPAETLFLKKGKEMGARTINGYEMLCLQAEVAWQIWNS</sequence>
<evidence type="ECO:0000256" key="1">
    <source>
        <dbReference type="ARBA" id="ARBA00004871"/>
    </source>
</evidence>
<keyword evidence="6" id="KW-1185">Reference proteome</keyword>
<keyword evidence="3" id="KW-0028">Amino-acid biosynthesis</keyword>
<dbReference type="InterPro" id="IPR022893">
    <property type="entry name" value="Shikimate_DH_fam"/>
</dbReference>
<feature type="domain" description="Shikimate dehydrogenase substrate binding N-terminal" evidence="4">
    <location>
        <begin position="7"/>
        <end position="89"/>
    </location>
</feature>
<dbReference type="InterPro" id="IPR046346">
    <property type="entry name" value="Aminoacid_DH-like_N_sf"/>
</dbReference>
<dbReference type="AlphaFoldDB" id="A0A3M9N5T4"/>
<dbReference type="InterPro" id="IPR036291">
    <property type="entry name" value="NAD(P)-bd_dom_sf"/>
</dbReference>
<dbReference type="GO" id="GO:0019632">
    <property type="term" value="P:shikimate metabolic process"/>
    <property type="evidence" value="ECO:0007669"/>
    <property type="project" value="TreeGrafter"/>
</dbReference>
<keyword evidence="3" id="KW-0057">Aromatic amino acid biosynthesis</keyword>
<dbReference type="SUPFAM" id="SSF51735">
    <property type="entry name" value="NAD(P)-binding Rossmann-fold domains"/>
    <property type="match status" value="1"/>
</dbReference>
<reference evidence="5 6" key="1">
    <citation type="submission" date="2018-11" db="EMBL/GenBank/DDBJ databases">
        <title>Rufibacter latericius sp. nov., isolated from water in Baiyang Lake.</title>
        <authorList>
            <person name="Yang Y."/>
        </authorList>
    </citation>
    <scope>NUCLEOTIDE SEQUENCE [LARGE SCALE GENOMIC DNA]</scope>
    <source>
        <strain evidence="5 6">MCC P1</strain>
    </source>
</reference>
<dbReference type="OrthoDB" id="9792692at2"/>
<dbReference type="GO" id="GO:0004764">
    <property type="term" value="F:shikimate 3-dehydrogenase (NADP+) activity"/>
    <property type="evidence" value="ECO:0007669"/>
    <property type="project" value="InterPro"/>
</dbReference>
<accession>A0A3M9N5T4</accession>
<keyword evidence="2" id="KW-0560">Oxidoreductase</keyword>
<dbReference type="Gene3D" id="3.40.50.720">
    <property type="entry name" value="NAD(P)-binding Rossmann-like Domain"/>
    <property type="match status" value="1"/>
</dbReference>
<comment type="caution">
    <text evidence="5">The sequence shown here is derived from an EMBL/GenBank/DDBJ whole genome shotgun (WGS) entry which is preliminary data.</text>
</comment>
<dbReference type="CDD" id="cd01065">
    <property type="entry name" value="NAD_bind_Shikimate_DH"/>
    <property type="match status" value="1"/>
</dbReference>
<dbReference type="Proteomes" id="UP000271010">
    <property type="component" value="Unassembled WGS sequence"/>
</dbReference>
<dbReference type="RefSeq" id="WP_123131341.1">
    <property type="nucleotide sequence ID" value="NZ_RJJE01000001.1"/>
</dbReference>
<dbReference type="SUPFAM" id="SSF53223">
    <property type="entry name" value="Aminoacid dehydrogenase-like, N-terminal domain"/>
    <property type="match status" value="1"/>
</dbReference>